<dbReference type="SUPFAM" id="SSF53850">
    <property type="entry name" value="Periplasmic binding protein-like II"/>
    <property type="match status" value="1"/>
</dbReference>
<evidence type="ECO:0000313" key="10">
    <source>
        <dbReference type="Proteomes" id="UP001381693"/>
    </source>
</evidence>
<evidence type="ECO:0000256" key="2">
    <source>
        <dbReference type="ARBA" id="ARBA00022475"/>
    </source>
</evidence>
<keyword evidence="2" id="KW-1003">Cell membrane</keyword>
<keyword evidence="4 8" id="KW-1133">Transmembrane helix</keyword>
<dbReference type="GO" id="GO:0005886">
    <property type="term" value="C:plasma membrane"/>
    <property type="evidence" value="ECO:0007669"/>
    <property type="project" value="UniProtKB-SubCell"/>
</dbReference>
<feature type="transmembrane region" description="Helical" evidence="8">
    <location>
        <begin position="95"/>
        <end position="113"/>
    </location>
</feature>
<keyword evidence="5 8" id="KW-0472">Membrane</keyword>
<organism evidence="9 10">
    <name type="scientific">Halocaridina rubra</name>
    <name type="common">Hawaiian red shrimp</name>
    <dbReference type="NCBI Taxonomy" id="373956"/>
    <lineage>
        <taxon>Eukaryota</taxon>
        <taxon>Metazoa</taxon>
        <taxon>Ecdysozoa</taxon>
        <taxon>Arthropoda</taxon>
        <taxon>Crustacea</taxon>
        <taxon>Multicrustacea</taxon>
        <taxon>Malacostraca</taxon>
        <taxon>Eumalacostraca</taxon>
        <taxon>Eucarida</taxon>
        <taxon>Decapoda</taxon>
        <taxon>Pleocyemata</taxon>
        <taxon>Caridea</taxon>
        <taxon>Atyoidea</taxon>
        <taxon>Atyidae</taxon>
        <taxon>Halocaridina</taxon>
    </lineage>
</organism>
<evidence type="ECO:0000313" key="9">
    <source>
        <dbReference type="EMBL" id="KAK7084343.1"/>
    </source>
</evidence>
<accession>A0AAN8XRJ9</accession>
<evidence type="ECO:0000256" key="7">
    <source>
        <dbReference type="ARBA" id="ARBA00023180"/>
    </source>
</evidence>
<name>A0AAN8XRJ9_HALRR</name>
<keyword evidence="3 8" id="KW-0812">Transmembrane</keyword>
<keyword evidence="7" id="KW-0325">Glycoprotein</keyword>
<protein>
    <submittedName>
        <fullName evidence="9">Uncharacterized protein</fullName>
    </submittedName>
</protein>
<proteinExistence type="predicted"/>
<evidence type="ECO:0000256" key="6">
    <source>
        <dbReference type="ARBA" id="ARBA00023170"/>
    </source>
</evidence>
<gene>
    <name evidence="9" type="ORF">SK128_011264</name>
</gene>
<keyword evidence="10" id="KW-1185">Reference proteome</keyword>
<keyword evidence="6" id="KW-0675">Receptor</keyword>
<comment type="caution">
    <text evidence="9">The sequence shown here is derived from an EMBL/GenBank/DDBJ whole genome shotgun (WGS) entry which is preliminary data.</text>
</comment>
<dbReference type="InterPro" id="IPR052192">
    <property type="entry name" value="Insect_Ionotropic_Sensory_Rcpt"/>
</dbReference>
<dbReference type="PANTHER" id="PTHR42643:SF24">
    <property type="entry name" value="IONOTROPIC RECEPTOR 60A"/>
    <property type="match status" value="1"/>
</dbReference>
<sequence length="125" mass="13829">MSANLNSEIRASQKGRSRFYLARQTFFPQGYGIACRGGAPYLQKFDDVLVQLLQAGLINKWVKDEVLKLPSARGGQGKRRKTSDAQPLSLNHLQAAFYLLFGGCVLSAVALVMEHVKSFFCSSED</sequence>
<reference evidence="9 10" key="1">
    <citation type="submission" date="2023-11" db="EMBL/GenBank/DDBJ databases">
        <title>Halocaridina rubra genome assembly.</title>
        <authorList>
            <person name="Smith C."/>
        </authorList>
    </citation>
    <scope>NUCLEOTIDE SEQUENCE [LARGE SCALE GENOMIC DNA]</scope>
    <source>
        <strain evidence="9">EP-1</strain>
        <tissue evidence="9">Whole</tissue>
    </source>
</reference>
<evidence type="ECO:0000256" key="8">
    <source>
        <dbReference type="SAM" id="Phobius"/>
    </source>
</evidence>
<evidence type="ECO:0000256" key="4">
    <source>
        <dbReference type="ARBA" id="ARBA00022989"/>
    </source>
</evidence>
<evidence type="ECO:0000256" key="3">
    <source>
        <dbReference type="ARBA" id="ARBA00022692"/>
    </source>
</evidence>
<comment type="subcellular location">
    <subcellularLocation>
        <location evidence="1">Cell membrane</location>
        <topology evidence="1">Multi-pass membrane protein</topology>
    </subcellularLocation>
</comment>
<dbReference type="EMBL" id="JAXCGZ010002137">
    <property type="protein sequence ID" value="KAK7084343.1"/>
    <property type="molecule type" value="Genomic_DNA"/>
</dbReference>
<evidence type="ECO:0000256" key="5">
    <source>
        <dbReference type="ARBA" id="ARBA00023136"/>
    </source>
</evidence>
<dbReference type="Proteomes" id="UP001381693">
    <property type="component" value="Unassembled WGS sequence"/>
</dbReference>
<evidence type="ECO:0000256" key="1">
    <source>
        <dbReference type="ARBA" id="ARBA00004651"/>
    </source>
</evidence>
<dbReference type="PANTHER" id="PTHR42643">
    <property type="entry name" value="IONOTROPIC RECEPTOR 20A-RELATED"/>
    <property type="match status" value="1"/>
</dbReference>
<dbReference type="AlphaFoldDB" id="A0AAN8XRJ9"/>